<evidence type="ECO:0008006" key="4">
    <source>
        <dbReference type="Google" id="ProtNLM"/>
    </source>
</evidence>
<sequence>MQFCNRAWRQKIEAWLQENEKEEKQNEELRRRSRRVQSNRRSLEHDSGQLFKVLPSCDMDHKEYLIICPIVLHCSKIWTTRKACRDKIDKFERRVTRAILGLIKDRGEWRQMTNEEVYSVISRCKITNILKSRRIQCAGHVIRMPDDAMSTAVMEEIPSKMCPLGRPRLRWWDELGKDLKHGRREALDWLRWRQLVKAMCGLQGL</sequence>
<proteinExistence type="predicted"/>
<protein>
    <recommendedName>
        <fullName evidence="4">Reverse transcriptase</fullName>
    </recommendedName>
</protein>
<organism evidence="2 3">
    <name type="scientific">Dryococelus australis</name>
    <dbReference type="NCBI Taxonomy" id="614101"/>
    <lineage>
        <taxon>Eukaryota</taxon>
        <taxon>Metazoa</taxon>
        <taxon>Ecdysozoa</taxon>
        <taxon>Arthropoda</taxon>
        <taxon>Hexapoda</taxon>
        <taxon>Insecta</taxon>
        <taxon>Pterygota</taxon>
        <taxon>Neoptera</taxon>
        <taxon>Polyneoptera</taxon>
        <taxon>Phasmatodea</taxon>
        <taxon>Verophasmatodea</taxon>
        <taxon>Anareolatae</taxon>
        <taxon>Phasmatidae</taxon>
        <taxon>Eurycanthinae</taxon>
        <taxon>Dryococelus</taxon>
    </lineage>
</organism>
<comment type="caution">
    <text evidence="2">The sequence shown here is derived from an EMBL/GenBank/DDBJ whole genome shotgun (WGS) entry which is preliminary data.</text>
</comment>
<evidence type="ECO:0000313" key="2">
    <source>
        <dbReference type="EMBL" id="KAJ8891988.1"/>
    </source>
</evidence>
<keyword evidence="1" id="KW-0175">Coiled coil</keyword>
<accession>A0ABQ9I5S1</accession>
<gene>
    <name evidence="2" type="ORF">PR048_004553</name>
</gene>
<keyword evidence="3" id="KW-1185">Reference proteome</keyword>
<dbReference type="Proteomes" id="UP001159363">
    <property type="component" value="Chromosome 2"/>
</dbReference>
<evidence type="ECO:0000256" key="1">
    <source>
        <dbReference type="SAM" id="Coils"/>
    </source>
</evidence>
<evidence type="ECO:0000313" key="3">
    <source>
        <dbReference type="Proteomes" id="UP001159363"/>
    </source>
</evidence>
<dbReference type="EMBL" id="JARBHB010000002">
    <property type="protein sequence ID" value="KAJ8891988.1"/>
    <property type="molecule type" value="Genomic_DNA"/>
</dbReference>
<name>A0ABQ9I5S1_9NEOP</name>
<feature type="coiled-coil region" evidence="1">
    <location>
        <begin position="5"/>
        <end position="46"/>
    </location>
</feature>
<reference evidence="2 3" key="1">
    <citation type="submission" date="2023-02" db="EMBL/GenBank/DDBJ databases">
        <title>LHISI_Scaffold_Assembly.</title>
        <authorList>
            <person name="Stuart O.P."/>
            <person name="Cleave R."/>
            <person name="Magrath M.J.L."/>
            <person name="Mikheyev A.S."/>
        </authorList>
    </citation>
    <scope>NUCLEOTIDE SEQUENCE [LARGE SCALE GENOMIC DNA]</scope>
    <source>
        <strain evidence="2">Daus_M_001</strain>
        <tissue evidence="2">Leg muscle</tissue>
    </source>
</reference>